<protein>
    <submittedName>
        <fullName evidence="1">Uncharacterized protein</fullName>
    </submittedName>
</protein>
<dbReference type="EMBL" id="CM043037">
    <property type="protein sequence ID" value="KAI4578511.1"/>
    <property type="molecule type" value="Genomic_DNA"/>
</dbReference>
<dbReference type="Proteomes" id="UP001057279">
    <property type="component" value="Linkage Group LG12"/>
</dbReference>
<accession>A0ACB9US77</accession>
<name>A0ACB9US77_9CETA</name>
<reference evidence="1" key="1">
    <citation type="submission" date="2022-03" db="EMBL/GenBank/DDBJ databases">
        <title>Genomic analyses of argali, domestic sheep and their hybrids provide insights into chromosomal evolution, heterosis and genetic basis of agronomic traits.</title>
        <authorList>
            <person name="Li M."/>
        </authorList>
    </citation>
    <scope>NUCLEOTIDE SEQUENCE</scope>
    <source>
        <strain evidence="1">F1 hybrid</strain>
    </source>
</reference>
<organism evidence="1 2">
    <name type="scientific">Ovis ammon polii x Ovis aries</name>
    <dbReference type="NCBI Taxonomy" id="2918886"/>
    <lineage>
        <taxon>Eukaryota</taxon>
        <taxon>Metazoa</taxon>
        <taxon>Chordata</taxon>
        <taxon>Craniata</taxon>
        <taxon>Vertebrata</taxon>
        <taxon>Euteleostomi</taxon>
        <taxon>Mammalia</taxon>
        <taxon>Eutheria</taxon>
        <taxon>Laurasiatheria</taxon>
        <taxon>Artiodactyla</taxon>
        <taxon>Ruminantia</taxon>
        <taxon>Pecora</taxon>
        <taxon>Bovidae</taxon>
        <taxon>Caprinae</taxon>
        <taxon>Ovis</taxon>
    </lineage>
</organism>
<comment type="caution">
    <text evidence="1">The sequence shown here is derived from an EMBL/GenBank/DDBJ whole genome shotgun (WGS) entry which is preliminary data.</text>
</comment>
<keyword evidence="2" id="KW-1185">Reference proteome</keyword>
<gene>
    <name evidence="1" type="ORF">MJG53_011366</name>
</gene>
<proteinExistence type="predicted"/>
<sequence length="232" mass="25073">MKSRKMSRNSESDLLPCLRKRRVHKSIRRTILCLQYPDDPHMNSTVRLRRPINRFAQASSLDRECYPCCLFSWIGVWDEFVFMGKGPKRCTASLSSGTRSSMIRAPLPVHPQDTLSAGSAGEKRSSSLTSSEIEATALPSSQGDGPLRQLVMCTKQRAGLGPGGIFTSSSVNLSKVMAPVCVCSTESNGEKDEAGTSQTISDLSSVSIVTAEPATLGRTAVGACREDILADE</sequence>
<evidence type="ECO:0000313" key="2">
    <source>
        <dbReference type="Proteomes" id="UP001057279"/>
    </source>
</evidence>
<evidence type="ECO:0000313" key="1">
    <source>
        <dbReference type="EMBL" id="KAI4578511.1"/>
    </source>
</evidence>